<evidence type="ECO:0000256" key="1">
    <source>
        <dbReference type="SAM" id="MobiDB-lite"/>
    </source>
</evidence>
<name>V4PTJ3_9CAUL</name>
<feature type="compositionally biased region" description="Basic and acidic residues" evidence="1">
    <location>
        <begin position="107"/>
        <end position="136"/>
    </location>
</feature>
<dbReference type="Proteomes" id="UP000017837">
    <property type="component" value="Unassembled WGS sequence"/>
</dbReference>
<dbReference type="EMBL" id="AWGB01000016">
    <property type="protein sequence ID" value="ESQ91631.1"/>
    <property type="molecule type" value="Genomic_DNA"/>
</dbReference>
<dbReference type="InterPro" id="IPR048887">
    <property type="entry name" value="NtrZ-like"/>
</dbReference>
<dbReference type="eggNOG" id="ENOG5032YUR">
    <property type="taxonomic scope" value="Bacteria"/>
</dbReference>
<accession>V4PTJ3</accession>
<dbReference type="PATRIC" id="fig|1121022.4.peg.1993"/>
<evidence type="ECO:0000313" key="3">
    <source>
        <dbReference type="Proteomes" id="UP000017837"/>
    </source>
</evidence>
<evidence type="ECO:0000313" key="2">
    <source>
        <dbReference type="EMBL" id="ESQ91631.1"/>
    </source>
</evidence>
<keyword evidence="3" id="KW-1185">Reference proteome</keyword>
<dbReference type="AlphaFoldDB" id="V4PTJ3"/>
<organism evidence="2 3">
    <name type="scientific">Asticcacaulis benevestitus DSM 16100 = ATCC BAA-896</name>
    <dbReference type="NCBI Taxonomy" id="1121022"/>
    <lineage>
        <taxon>Bacteria</taxon>
        <taxon>Pseudomonadati</taxon>
        <taxon>Pseudomonadota</taxon>
        <taxon>Alphaproteobacteria</taxon>
        <taxon>Caulobacterales</taxon>
        <taxon>Caulobacteraceae</taxon>
        <taxon>Asticcacaulis</taxon>
    </lineage>
</organism>
<reference evidence="2 3" key="1">
    <citation type="journal article" date="2014" name="Nature">
        <title>Sequential evolution of bacterial morphology by co-option of a developmental regulator.</title>
        <authorList>
            <person name="Jiang C."/>
            <person name="Brown P.J."/>
            <person name="Ducret A."/>
            <person name="Brun Y.V."/>
        </authorList>
    </citation>
    <scope>NUCLEOTIDE SEQUENCE [LARGE SCALE GENOMIC DNA]</scope>
    <source>
        <strain evidence="2 3">DSM 16100</strain>
    </source>
</reference>
<dbReference type="RefSeq" id="WP_018080714.1">
    <property type="nucleotide sequence ID" value="NZ_AQWM01000002.1"/>
</dbReference>
<dbReference type="OrthoDB" id="7628828at2"/>
<gene>
    <name evidence="2" type="ORF">ABENE_09860</name>
</gene>
<evidence type="ECO:0008006" key="4">
    <source>
        <dbReference type="Google" id="ProtNLM"/>
    </source>
</evidence>
<comment type="caution">
    <text evidence="2">The sequence shown here is derived from an EMBL/GenBank/DDBJ whole genome shotgun (WGS) entry which is preliminary data.</text>
</comment>
<proteinExistence type="predicted"/>
<sequence length="136" mass="14891">MLILAIAGSSTYAMAQTKLVKPQSASEITSLTPLITPVGDSYISEENTGFTKPQSKVYQFNLDGKWGVKFDVNQPETAQSGLNDIDAGAFYKLTPSVRVGGTVGFGEKSDPLKPESRRLSQDKKQPRVRLETTFKF</sequence>
<dbReference type="Pfam" id="PF20841">
    <property type="entry name" value="NtrZ"/>
    <property type="match status" value="1"/>
</dbReference>
<protein>
    <recommendedName>
        <fullName evidence="4">Porin domain-containing protein</fullName>
    </recommendedName>
</protein>
<feature type="region of interest" description="Disordered" evidence="1">
    <location>
        <begin position="104"/>
        <end position="136"/>
    </location>
</feature>